<evidence type="ECO:0000313" key="2">
    <source>
        <dbReference type="EMBL" id="KAH0820081.1"/>
    </source>
</evidence>
<reference evidence="2" key="1">
    <citation type="journal article" date="2020" name="J Insects Food Feed">
        <title>The yellow mealworm (Tenebrio molitor) genome: a resource for the emerging insects as food and feed industry.</title>
        <authorList>
            <person name="Eriksson T."/>
            <person name="Andere A."/>
            <person name="Kelstrup H."/>
            <person name="Emery V."/>
            <person name="Picard C."/>
        </authorList>
    </citation>
    <scope>NUCLEOTIDE SEQUENCE</scope>
    <source>
        <strain evidence="2">Stoneville</strain>
        <tissue evidence="2">Whole head</tissue>
    </source>
</reference>
<reference evidence="2" key="2">
    <citation type="submission" date="2021-08" db="EMBL/GenBank/DDBJ databases">
        <authorList>
            <person name="Eriksson T."/>
        </authorList>
    </citation>
    <scope>NUCLEOTIDE SEQUENCE</scope>
    <source>
        <strain evidence="2">Stoneville</strain>
        <tissue evidence="2">Whole head</tissue>
    </source>
</reference>
<keyword evidence="3" id="KW-1185">Reference proteome</keyword>
<feature type="region of interest" description="Disordered" evidence="1">
    <location>
        <begin position="128"/>
        <end position="149"/>
    </location>
</feature>
<dbReference type="EMBL" id="JABDTM020012917">
    <property type="protein sequence ID" value="KAH0820081.1"/>
    <property type="molecule type" value="Genomic_DNA"/>
</dbReference>
<accession>A0A8J6HR19</accession>
<name>A0A8J6HR19_TENMO</name>
<organism evidence="2 3">
    <name type="scientific">Tenebrio molitor</name>
    <name type="common">Yellow mealworm beetle</name>
    <dbReference type="NCBI Taxonomy" id="7067"/>
    <lineage>
        <taxon>Eukaryota</taxon>
        <taxon>Metazoa</taxon>
        <taxon>Ecdysozoa</taxon>
        <taxon>Arthropoda</taxon>
        <taxon>Hexapoda</taxon>
        <taxon>Insecta</taxon>
        <taxon>Pterygota</taxon>
        <taxon>Neoptera</taxon>
        <taxon>Endopterygota</taxon>
        <taxon>Coleoptera</taxon>
        <taxon>Polyphaga</taxon>
        <taxon>Cucujiformia</taxon>
        <taxon>Tenebrionidae</taxon>
        <taxon>Tenebrio</taxon>
    </lineage>
</organism>
<gene>
    <name evidence="2" type="ORF">GEV33_002710</name>
</gene>
<dbReference type="Proteomes" id="UP000719412">
    <property type="component" value="Unassembled WGS sequence"/>
</dbReference>
<dbReference type="AlphaFoldDB" id="A0A8J6HR19"/>
<proteinExistence type="predicted"/>
<comment type="caution">
    <text evidence="2">The sequence shown here is derived from an EMBL/GenBank/DDBJ whole genome shotgun (WGS) entry which is preliminary data.</text>
</comment>
<sequence>MRASELSGRFLYYRCFPEGTLQHLPADGATTPKAHPEALHRECSRTHRNVHELPPKNLRIEGAKVINRGNQRQKGKFTAIRGVGRRDDVVEFTRAVGDDSYHRPNRQADQGLHGSRPNAFADQDLVESCQSRSSPDSPEGVGSTHQQVRSSASEKVSAFHPLTFSRFAVNGVGGFVRWVRVEPELQSAILVIRIENRVKAHDLFVIPLNILDLLGCISGNNSNGDLLEGTVPVGTGTVIFFYATRRMFDDYVLWTPSVIGGMGRAEFAIPPFYDGHH</sequence>
<evidence type="ECO:0000256" key="1">
    <source>
        <dbReference type="SAM" id="MobiDB-lite"/>
    </source>
</evidence>
<protein>
    <submittedName>
        <fullName evidence="2">Uncharacterized protein</fullName>
    </submittedName>
</protein>
<evidence type="ECO:0000313" key="3">
    <source>
        <dbReference type="Proteomes" id="UP000719412"/>
    </source>
</evidence>